<sequence>MRKELMKALIVPAFTLPAGLYFKPNPAGAGVLAELDGEHVGHFQLIGGNAFGEGTIAFAGAVHDAALGTTVLSDEGLRLDLYSPGQAAVAQYFAKLLSDVPDYAALAQALGEAGRAHFQQLSTSPTEVRFTALEPQDVSDEYARPTTVLLAGWYTLRGVLVRFEVRREEQQRKLKLFVAADGFGVKRPDMKGALFIGLLSAVPGAEVQMNQDAMLNLISSRLRCEKAS</sequence>
<dbReference type="AlphaFoldDB" id="A0AAE3XD09"/>
<dbReference type="EMBL" id="JAVDQK010000004">
    <property type="protein sequence ID" value="MDR6218409.1"/>
    <property type="molecule type" value="Genomic_DNA"/>
</dbReference>
<dbReference type="RefSeq" id="WP_309854870.1">
    <property type="nucleotide sequence ID" value="NZ_JAVDQJ010000005.1"/>
</dbReference>
<dbReference type="Proteomes" id="UP001185331">
    <property type="component" value="Unassembled WGS sequence"/>
</dbReference>
<organism evidence="1 2">
    <name type="scientific">Deinococcus soli</name>
    <name type="common">ex Cha et al. 2016</name>
    <dbReference type="NCBI Taxonomy" id="1309411"/>
    <lineage>
        <taxon>Bacteria</taxon>
        <taxon>Thermotogati</taxon>
        <taxon>Deinococcota</taxon>
        <taxon>Deinococci</taxon>
        <taxon>Deinococcales</taxon>
        <taxon>Deinococcaceae</taxon>
        <taxon>Deinococcus</taxon>
    </lineage>
</organism>
<reference evidence="1" key="1">
    <citation type="submission" date="2023-07" db="EMBL/GenBank/DDBJ databases">
        <title>Sorghum-associated microbial communities from plants grown in Nebraska, USA.</title>
        <authorList>
            <person name="Schachtman D."/>
        </authorList>
    </citation>
    <scope>NUCLEOTIDE SEQUENCE</scope>
    <source>
        <strain evidence="1">BE330</strain>
    </source>
</reference>
<name>A0AAE3XD09_9DEIO</name>
<proteinExistence type="predicted"/>
<evidence type="ECO:0000313" key="1">
    <source>
        <dbReference type="EMBL" id="MDR6218409.1"/>
    </source>
</evidence>
<evidence type="ECO:0000313" key="2">
    <source>
        <dbReference type="Proteomes" id="UP001185331"/>
    </source>
</evidence>
<accession>A0AAE3XD09</accession>
<protein>
    <submittedName>
        <fullName evidence="1">Uncharacterized protein</fullName>
    </submittedName>
</protein>
<gene>
    <name evidence="1" type="ORF">J2Y00_001972</name>
</gene>
<comment type="caution">
    <text evidence="1">The sequence shown here is derived from an EMBL/GenBank/DDBJ whole genome shotgun (WGS) entry which is preliminary data.</text>
</comment>